<name>A0A7G9FJP3_9FIRM</name>
<comment type="similarity">
    <text evidence="6">Belongs to the class-III pyridoxal-phosphate-dependent aminotransferase family.</text>
</comment>
<evidence type="ECO:0000256" key="1">
    <source>
        <dbReference type="ARBA" id="ARBA00001933"/>
    </source>
</evidence>
<dbReference type="NCBIfam" id="NF002325">
    <property type="entry name" value="PRK01278.1"/>
    <property type="match status" value="1"/>
</dbReference>
<accession>A0A7G9FJP3</accession>
<evidence type="ECO:0000256" key="6">
    <source>
        <dbReference type="RuleBase" id="RU003560"/>
    </source>
</evidence>
<dbReference type="GO" id="GO:0008483">
    <property type="term" value="F:transaminase activity"/>
    <property type="evidence" value="ECO:0007669"/>
    <property type="project" value="UniProtKB-KW"/>
</dbReference>
<sequence length="403" mass="44417">MDLKSTGKTKEEIKEMYNKYFYETFQRFDFIAEKGEDDYVIDETGKRYLDFMAGIAVNSAGHCNKKVVEAIMEQCQQMMHASNYCYTIPMVMLAQRICDAIGMEKIYFQNSGAEANEVMIKLARKYGKDNFGPNRYHIVTAKNSFHGRTLATLAATGQPGTAIQRNYDPMIPGFSYAEFNNVQAFADACTDDTIAIMVEPVQGEGGVIPATKEFLQGLRKLCDERNMLLLFDEVQTGWGRTGSLMAYMGYGVKPDCVSMAKAMGGGMPIGAMCTSAKLALTFGPGAHGSTYAGNPVACAASYAQIGEIIDQKLPENADKIGAYFREELLKLPCVKEVRGRGLMIGVEFNKDIATDVKYQSADEGLLITAVRPNVIRLVPPLNITEKECDEAFAILHKVVSKLV</sequence>
<dbReference type="NCBIfam" id="TIGR00707">
    <property type="entry name" value="argD"/>
    <property type="match status" value="1"/>
</dbReference>
<dbReference type="Proteomes" id="UP000515819">
    <property type="component" value="Chromosome"/>
</dbReference>
<evidence type="ECO:0000313" key="7">
    <source>
        <dbReference type="EMBL" id="QNL98774.1"/>
    </source>
</evidence>
<dbReference type="CDD" id="cd00610">
    <property type="entry name" value="OAT_like"/>
    <property type="match status" value="1"/>
</dbReference>
<dbReference type="Pfam" id="PF00202">
    <property type="entry name" value="Aminotran_3"/>
    <property type="match status" value="1"/>
</dbReference>
<comment type="cofactor">
    <cofactor evidence="1">
        <name>pyridoxal 5'-phosphate</name>
        <dbReference type="ChEBI" id="CHEBI:597326"/>
    </cofactor>
</comment>
<dbReference type="KEGG" id="wcp:H9Q76_08435"/>
<reference evidence="7 8" key="1">
    <citation type="submission" date="2020-08" db="EMBL/GenBank/DDBJ databases">
        <authorList>
            <person name="Liu C."/>
            <person name="Sun Q."/>
        </authorList>
    </citation>
    <scope>NUCLEOTIDE SEQUENCE [LARGE SCALE GENOMIC DNA]</scope>
    <source>
        <strain evidence="7 8">NSJ-4</strain>
    </source>
</reference>
<dbReference type="GO" id="GO:0006526">
    <property type="term" value="P:L-arginine biosynthetic process"/>
    <property type="evidence" value="ECO:0007669"/>
    <property type="project" value="UniProtKB-ARBA"/>
</dbReference>
<dbReference type="InterPro" id="IPR015424">
    <property type="entry name" value="PyrdxlP-dep_Trfase"/>
</dbReference>
<evidence type="ECO:0000256" key="5">
    <source>
        <dbReference type="ARBA" id="ARBA00022898"/>
    </source>
</evidence>
<keyword evidence="3" id="KW-0028">Amino-acid biosynthesis</keyword>
<dbReference type="InterPro" id="IPR015421">
    <property type="entry name" value="PyrdxlP-dep_Trfase_major"/>
</dbReference>
<organism evidence="7 8">
    <name type="scientific">Wujia chipingensis</name>
    <dbReference type="NCBI Taxonomy" id="2763670"/>
    <lineage>
        <taxon>Bacteria</taxon>
        <taxon>Bacillati</taxon>
        <taxon>Bacillota</taxon>
        <taxon>Clostridia</taxon>
        <taxon>Lachnospirales</taxon>
        <taxon>Lachnospiraceae</taxon>
        <taxon>Wujia</taxon>
    </lineage>
</organism>
<dbReference type="PANTHER" id="PTHR11986">
    <property type="entry name" value="AMINOTRANSFERASE CLASS III"/>
    <property type="match status" value="1"/>
</dbReference>
<dbReference type="GO" id="GO:0042802">
    <property type="term" value="F:identical protein binding"/>
    <property type="evidence" value="ECO:0007669"/>
    <property type="project" value="TreeGrafter"/>
</dbReference>
<dbReference type="RefSeq" id="WP_021985167.1">
    <property type="nucleotide sequence ID" value="NZ_CP060632.1"/>
</dbReference>
<gene>
    <name evidence="7" type="ORF">H9Q76_08435</name>
</gene>
<dbReference type="EMBL" id="CP060632">
    <property type="protein sequence ID" value="QNL98774.1"/>
    <property type="molecule type" value="Genomic_DNA"/>
</dbReference>
<keyword evidence="4 7" id="KW-0808">Transferase</keyword>
<proteinExistence type="inferred from homology"/>
<dbReference type="InterPro" id="IPR015422">
    <property type="entry name" value="PyrdxlP-dep_Trfase_small"/>
</dbReference>
<dbReference type="InterPro" id="IPR050103">
    <property type="entry name" value="Class-III_PLP-dep_AT"/>
</dbReference>
<dbReference type="Gene3D" id="3.90.1150.10">
    <property type="entry name" value="Aspartate Aminotransferase, domain 1"/>
    <property type="match status" value="1"/>
</dbReference>
<evidence type="ECO:0000256" key="4">
    <source>
        <dbReference type="ARBA" id="ARBA00022679"/>
    </source>
</evidence>
<protein>
    <submittedName>
        <fullName evidence="7">Aspartate aminotransferase family protein</fullName>
    </submittedName>
</protein>
<evidence type="ECO:0000256" key="3">
    <source>
        <dbReference type="ARBA" id="ARBA00022605"/>
    </source>
</evidence>
<dbReference type="InterPro" id="IPR005814">
    <property type="entry name" value="Aminotrans_3"/>
</dbReference>
<evidence type="ECO:0000313" key="8">
    <source>
        <dbReference type="Proteomes" id="UP000515819"/>
    </source>
</evidence>
<keyword evidence="2 7" id="KW-0032">Aminotransferase</keyword>
<dbReference type="InterPro" id="IPR004636">
    <property type="entry name" value="AcOrn/SuccOrn_fam"/>
</dbReference>
<dbReference type="PANTHER" id="PTHR11986:SF79">
    <property type="entry name" value="ACETYLORNITHINE AMINOTRANSFERASE, MITOCHONDRIAL"/>
    <property type="match status" value="1"/>
</dbReference>
<dbReference type="Gene3D" id="3.40.640.10">
    <property type="entry name" value="Type I PLP-dependent aspartate aminotransferase-like (Major domain)"/>
    <property type="match status" value="1"/>
</dbReference>
<dbReference type="GO" id="GO:0030170">
    <property type="term" value="F:pyridoxal phosphate binding"/>
    <property type="evidence" value="ECO:0007669"/>
    <property type="project" value="InterPro"/>
</dbReference>
<dbReference type="AlphaFoldDB" id="A0A7G9FJP3"/>
<dbReference type="PIRSF" id="PIRSF000521">
    <property type="entry name" value="Transaminase_4ab_Lys_Orn"/>
    <property type="match status" value="1"/>
</dbReference>
<dbReference type="FunFam" id="3.40.640.10:FF:000004">
    <property type="entry name" value="Acetylornithine aminotransferase"/>
    <property type="match status" value="1"/>
</dbReference>
<evidence type="ECO:0000256" key="2">
    <source>
        <dbReference type="ARBA" id="ARBA00022576"/>
    </source>
</evidence>
<keyword evidence="5 6" id="KW-0663">Pyridoxal phosphate</keyword>
<keyword evidence="8" id="KW-1185">Reference proteome</keyword>
<dbReference type="SUPFAM" id="SSF53383">
    <property type="entry name" value="PLP-dependent transferases"/>
    <property type="match status" value="1"/>
</dbReference>